<dbReference type="CDD" id="cd05233">
    <property type="entry name" value="SDR_c"/>
    <property type="match status" value="1"/>
</dbReference>
<comment type="similarity">
    <text evidence="1">Belongs to the short-chain dehydrogenases/reductases (SDR) family.</text>
</comment>
<reference evidence="4" key="1">
    <citation type="journal article" date="2019" name="Int. J. Syst. Evol. Microbiol.">
        <title>The Global Catalogue of Microorganisms (GCM) 10K type strain sequencing project: providing services to taxonomists for standard genome sequencing and annotation.</title>
        <authorList>
            <consortium name="The Broad Institute Genomics Platform"/>
            <consortium name="The Broad Institute Genome Sequencing Center for Infectious Disease"/>
            <person name="Wu L."/>
            <person name="Ma J."/>
        </authorList>
    </citation>
    <scope>NUCLEOTIDE SEQUENCE [LARGE SCALE GENOMIC DNA]</scope>
    <source>
        <strain evidence="4">KCTC 52416</strain>
    </source>
</reference>
<protein>
    <submittedName>
        <fullName evidence="3">SDR family oxidoreductase</fullName>
    </submittedName>
</protein>
<evidence type="ECO:0000256" key="1">
    <source>
        <dbReference type="ARBA" id="ARBA00006484"/>
    </source>
</evidence>
<dbReference type="InterPro" id="IPR002347">
    <property type="entry name" value="SDR_fam"/>
</dbReference>
<dbReference type="SUPFAM" id="SSF51735">
    <property type="entry name" value="NAD(P)-binding Rossmann-fold domains"/>
    <property type="match status" value="1"/>
</dbReference>
<dbReference type="RefSeq" id="WP_379025414.1">
    <property type="nucleotide sequence ID" value="NZ_JBHRTA010000057.1"/>
</dbReference>
<accession>A0ABV7JNM1</accession>
<organism evidence="3 4">
    <name type="scientific">Parapedobacter deserti</name>
    <dbReference type="NCBI Taxonomy" id="1912957"/>
    <lineage>
        <taxon>Bacteria</taxon>
        <taxon>Pseudomonadati</taxon>
        <taxon>Bacteroidota</taxon>
        <taxon>Sphingobacteriia</taxon>
        <taxon>Sphingobacteriales</taxon>
        <taxon>Sphingobacteriaceae</taxon>
        <taxon>Parapedobacter</taxon>
    </lineage>
</organism>
<evidence type="ECO:0000313" key="4">
    <source>
        <dbReference type="Proteomes" id="UP001595526"/>
    </source>
</evidence>
<dbReference type="PROSITE" id="PS00061">
    <property type="entry name" value="ADH_SHORT"/>
    <property type="match status" value="1"/>
</dbReference>
<evidence type="ECO:0000256" key="2">
    <source>
        <dbReference type="ARBA" id="ARBA00023002"/>
    </source>
</evidence>
<dbReference type="Proteomes" id="UP001595526">
    <property type="component" value="Unassembled WGS sequence"/>
</dbReference>
<evidence type="ECO:0000313" key="3">
    <source>
        <dbReference type="EMBL" id="MFC3199606.1"/>
    </source>
</evidence>
<name>A0ABV7JNM1_9SPHI</name>
<dbReference type="Gene3D" id="3.40.50.720">
    <property type="entry name" value="NAD(P)-binding Rossmann-like Domain"/>
    <property type="match status" value="1"/>
</dbReference>
<dbReference type="Pfam" id="PF13561">
    <property type="entry name" value="adh_short_C2"/>
    <property type="match status" value="1"/>
</dbReference>
<sequence length="248" mass="26712">MMKTMIITGASRGIGAATALLAAKNGYAVAVNYKKNKAAADDVVNRIVSQGGKAVAIQADVSRQDEIVRLFSEVDRHFGKLHCLINNAGTLEHQKKFVDIDYQRLQRMFNANVMGPLLCCQEAIKRMSSTYGGEGGTIVNVSSIASRTGAPFEYIDYAAAKGALDTLTIGLSKELADEHIRVNAVRPAFIHTDIHADGGEPDRIDRIKCTIPLKRGGLADEVAEAILWLASDKSSYSTGIFINVTGGR</sequence>
<dbReference type="PRINTS" id="PR00080">
    <property type="entry name" value="SDRFAMILY"/>
</dbReference>
<dbReference type="NCBIfam" id="NF004777">
    <property type="entry name" value="PRK06123.1"/>
    <property type="match status" value="1"/>
</dbReference>
<gene>
    <name evidence="3" type="ORF">ACFOET_18460</name>
</gene>
<dbReference type="PANTHER" id="PTHR43639:SF1">
    <property type="entry name" value="SHORT-CHAIN DEHYDROGENASE_REDUCTASE FAMILY PROTEIN"/>
    <property type="match status" value="1"/>
</dbReference>
<dbReference type="PANTHER" id="PTHR43639">
    <property type="entry name" value="OXIDOREDUCTASE, SHORT-CHAIN DEHYDROGENASE/REDUCTASE FAMILY (AFU_ORTHOLOGUE AFUA_5G02870)"/>
    <property type="match status" value="1"/>
</dbReference>
<proteinExistence type="inferred from homology"/>
<dbReference type="InterPro" id="IPR020904">
    <property type="entry name" value="Sc_DH/Rdtase_CS"/>
</dbReference>
<keyword evidence="2" id="KW-0560">Oxidoreductase</keyword>
<keyword evidence="4" id="KW-1185">Reference proteome</keyword>
<comment type="caution">
    <text evidence="3">The sequence shown here is derived from an EMBL/GenBank/DDBJ whole genome shotgun (WGS) entry which is preliminary data.</text>
</comment>
<dbReference type="PRINTS" id="PR00081">
    <property type="entry name" value="GDHRDH"/>
</dbReference>
<dbReference type="EMBL" id="JBHRTA010000057">
    <property type="protein sequence ID" value="MFC3199606.1"/>
    <property type="molecule type" value="Genomic_DNA"/>
</dbReference>
<dbReference type="InterPro" id="IPR036291">
    <property type="entry name" value="NAD(P)-bd_dom_sf"/>
</dbReference>